<sequence length="211" mass="23658">MFTMNISRIVTGVASENCYFVQKNDQLLIIDPGAEPERILDKIDSLAAEPIAILLTHAHFDHIGALDAIRQAYDIPTYLSMIEKDWPMSTELNGSQFFHFDITAAQPDQLIPEETDQLTIGEFQIDIRRTPGHSPGSLSYIFTDDKVVISGDALFRESIGRTDLHGGDQATLLTSIRQQLLTLPDDYHIYPGHGMSTTIAHEKEHNIFFMA</sequence>
<dbReference type="GO" id="GO:0046872">
    <property type="term" value="F:metal ion binding"/>
    <property type="evidence" value="ECO:0007669"/>
    <property type="project" value="UniProtKB-KW"/>
</dbReference>
<evidence type="ECO:0000256" key="2">
    <source>
        <dbReference type="ARBA" id="ARBA00022723"/>
    </source>
</evidence>
<dbReference type="Proteomes" id="UP000249099">
    <property type="component" value="Unassembled WGS sequence"/>
</dbReference>
<dbReference type="GO" id="GO:0016787">
    <property type="term" value="F:hydrolase activity"/>
    <property type="evidence" value="ECO:0007669"/>
    <property type="project" value="UniProtKB-KW"/>
</dbReference>
<dbReference type="SUPFAM" id="SSF56281">
    <property type="entry name" value="Metallo-hydrolase/oxidoreductase"/>
    <property type="match status" value="1"/>
</dbReference>
<evidence type="ECO:0000256" key="1">
    <source>
        <dbReference type="ARBA" id="ARBA00001947"/>
    </source>
</evidence>
<dbReference type="PANTHER" id="PTHR46233:SF3">
    <property type="entry name" value="HYDROXYACYLGLUTATHIONE HYDROLASE GLOC"/>
    <property type="match status" value="1"/>
</dbReference>
<dbReference type="AlphaFoldDB" id="A0A328KMB3"/>
<dbReference type="InterPro" id="IPR036866">
    <property type="entry name" value="RibonucZ/Hydroxyglut_hydro"/>
</dbReference>
<dbReference type="Gene3D" id="3.60.15.10">
    <property type="entry name" value="Ribonuclease Z/Hydroxyacylglutathione hydrolase-like"/>
    <property type="match status" value="1"/>
</dbReference>
<dbReference type="CDD" id="cd06262">
    <property type="entry name" value="metallo-hydrolase-like_MBL-fold"/>
    <property type="match status" value="1"/>
</dbReference>
<name>A0A328KMB3_9LACT</name>
<dbReference type="PANTHER" id="PTHR46233">
    <property type="entry name" value="HYDROXYACYLGLUTATHIONE HYDROLASE GLOC"/>
    <property type="match status" value="1"/>
</dbReference>
<evidence type="ECO:0000313" key="6">
    <source>
        <dbReference type="Proteomes" id="UP000249099"/>
    </source>
</evidence>
<accession>A0A328KMB3</accession>
<gene>
    <name evidence="5" type="ORF">B8A44_05585</name>
</gene>
<dbReference type="InterPro" id="IPR001279">
    <property type="entry name" value="Metallo-B-lactamas"/>
</dbReference>
<comment type="caution">
    <text evidence="5">The sequence shown here is derived from an EMBL/GenBank/DDBJ whole genome shotgun (WGS) entry which is preliminary data.</text>
</comment>
<dbReference type="RefSeq" id="WP_181452852.1">
    <property type="nucleotide sequence ID" value="NZ_NAQU01000017.1"/>
</dbReference>
<keyword evidence="2" id="KW-0479">Metal-binding</keyword>
<dbReference type="InterPro" id="IPR051453">
    <property type="entry name" value="MBL_Glyoxalase_II"/>
</dbReference>
<evidence type="ECO:0000256" key="4">
    <source>
        <dbReference type="ARBA" id="ARBA00022833"/>
    </source>
</evidence>
<dbReference type="Pfam" id="PF00753">
    <property type="entry name" value="Lactamase_B"/>
    <property type="match status" value="1"/>
</dbReference>
<keyword evidence="4" id="KW-0862">Zinc</keyword>
<dbReference type="EMBL" id="NAQV01000015">
    <property type="protein sequence ID" value="RAN63595.1"/>
    <property type="molecule type" value="Genomic_DNA"/>
</dbReference>
<reference evidence="5 6" key="1">
    <citation type="submission" date="2017-03" db="EMBL/GenBank/DDBJ databases">
        <title>wgs assembly of Dolosigranulum pigrum KPL CDC strains.</title>
        <authorList>
            <person name="Brugger S.D."/>
            <person name="Pettigrew M."/>
            <person name="Kong Y."/>
            <person name="Lemon K.P."/>
        </authorList>
    </citation>
    <scope>NUCLEOTIDE SEQUENCE [LARGE SCALE GENOMIC DNA]</scope>
    <source>
        <strain evidence="5 6">KPL1931_CDC4294-98</strain>
    </source>
</reference>
<proteinExistence type="predicted"/>
<organism evidence="5 6">
    <name type="scientific">Dolosigranulum pigrum</name>
    <dbReference type="NCBI Taxonomy" id="29394"/>
    <lineage>
        <taxon>Bacteria</taxon>
        <taxon>Bacillati</taxon>
        <taxon>Bacillota</taxon>
        <taxon>Bacilli</taxon>
        <taxon>Lactobacillales</taxon>
        <taxon>Carnobacteriaceae</taxon>
        <taxon>Dolosigranulum</taxon>
    </lineage>
</organism>
<evidence type="ECO:0000313" key="5">
    <source>
        <dbReference type="EMBL" id="RAN63595.1"/>
    </source>
</evidence>
<comment type="cofactor">
    <cofactor evidence="1">
        <name>Zn(2+)</name>
        <dbReference type="ChEBI" id="CHEBI:29105"/>
    </cofactor>
</comment>
<evidence type="ECO:0000256" key="3">
    <source>
        <dbReference type="ARBA" id="ARBA00022801"/>
    </source>
</evidence>
<keyword evidence="3 5" id="KW-0378">Hydrolase</keyword>
<dbReference type="SMART" id="SM00849">
    <property type="entry name" value="Lactamase_B"/>
    <property type="match status" value="1"/>
</dbReference>
<protein>
    <submittedName>
        <fullName evidence="5">MBL fold metallo-hydrolase</fullName>
    </submittedName>
</protein>